<dbReference type="InterPro" id="IPR008257">
    <property type="entry name" value="Pept_M19"/>
</dbReference>
<evidence type="ECO:0000256" key="2">
    <source>
        <dbReference type="RuleBase" id="RU341113"/>
    </source>
</evidence>
<keyword evidence="2" id="KW-0862">Zinc</keyword>
<dbReference type="EMBL" id="BAAFSV010000004">
    <property type="protein sequence ID" value="GAB1317435.1"/>
    <property type="molecule type" value="Genomic_DNA"/>
</dbReference>
<dbReference type="PANTHER" id="PTHR10443:SF12">
    <property type="entry name" value="DIPEPTIDASE"/>
    <property type="match status" value="1"/>
</dbReference>
<dbReference type="Gene3D" id="3.20.20.140">
    <property type="entry name" value="Metal-dependent hydrolases"/>
    <property type="match status" value="1"/>
</dbReference>
<dbReference type="Pfam" id="PF01244">
    <property type="entry name" value="Peptidase_M19"/>
    <property type="match status" value="1"/>
</dbReference>
<keyword evidence="4" id="KW-1185">Reference proteome</keyword>
<gene>
    <name evidence="3" type="ORF">MFIFM68171_07645</name>
</gene>
<keyword evidence="2" id="KW-0378">Hydrolase</keyword>
<comment type="similarity">
    <text evidence="2">Belongs to the metallo-dependent hydrolases superfamily. Peptidase M19 family.</text>
</comment>
<reference evidence="3 4" key="1">
    <citation type="submission" date="2024-09" db="EMBL/GenBank/DDBJ databases">
        <title>Itraconazole resistance in Madurella fahalii resulting from another homologue of gene encoding cytochrome P450 14-alpha sterol demethylase (CYP51).</title>
        <authorList>
            <person name="Yoshioka I."/>
            <person name="Fahal A.H."/>
            <person name="Kaneko S."/>
            <person name="Yaguchi T."/>
        </authorList>
    </citation>
    <scope>NUCLEOTIDE SEQUENCE [LARGE SCALE GENOMIC DNA]</scope>
    <source>
        <strain evidence="3 4">IFM 68171</strain>
    </source>
</reference>
<keyword evidence="2" id="KW-0482">Metalloprotease</keyword>
<evidence type="ECO:0000256" key="1">
    <source>
        <dbReference type="ARBA" id="ARBA00022997"/>
    </source>
</evidence>
<dbReference type="InterPro" id="IPR032466">
    <property type="entry name" value="Metal_Hydrolase"/>
</dbReference>
<dbReference type="CDD" id="cd01301">
    <property type="entry name" value="rDP_like"/>
    <property type="match status" value="1"/>
</dbReference>
<comment type="cofactor">
    <cofactor evidence="2">
        <name>Zn(2+)</name>
        <dbReference type="ChEBI" id="CHEBI:29105"/>
    </cofactor>
</comment>
<sequence>MADPSLRARALSLLNQVPLIDGHNDFAYMVRGWFQNNVSQPTFDIHVMPIGQTDITRLRKGKLGGQFWSAFVPCPRDGESSGSILLSTLQQIDVLHAIFEHYPHVFGFVTHSSEILPTFRAGKVVSLLSIEGLHQIAGSPSVLRMLWRLGVRLATLCHNKGNEYADSATAEAVHGGLSAKGKELVLEMNRIGMIVDLAHTSHDAQLDTLACSKAPVIFSHSSCYELCPNPRNVRQEVLYKLKENRGLIMICFIPSLVTPPQPVQNGTTGNLQKMKPSVASVVDHIMHVGKTIGYDHVGIGSDFDGMLEGPSDLDDTSCFPGLVEEMLRRGVDEEDIKCVMGLNVIRVMEEVEAVSRAAQSVDRPNVLCDVITPPWTEEQVSLLVARGSLRSSNITSGSG</sequence>
<dbReference type="GeneID" id="98178388"/>
<dbReference type="RefSeq" id="XP_070919166.1">
    <property type="nucleotide sequence ID" value="XM_071063065.1"/>
</dbReference>
<dbReference type="Proteomes" id="UP001628179">
    <property type="component" value="Unassembled WGS sequence"/>
</dbReference>
<protein>
    <recommendedName>
        <fullName evidence="2">Dipeptidase</fullName>
        <ecNumber evidence="2">3.4.13.19</ecNumber>
    </recommendedName>
</protein>
<dbReference type="SUPFAM" id="SSF51556">
    <property type="entry name" value="Metallo-dependent hydrolases"/>
    <property type="match status" value="1"/>
</dbReference>
<evidence type="ECO:0000313" key="4">
    <source>
        <dbReference type="Proteomes" id="UP001628179"/>
    </source>
</evidence>
<proteinExistence type="inferred from homology"/>
<dbReference type="PROSITE" id="PS51365">
    <property type="entry name" value="RENAL_DIPEPTIDASE_2"/>
    <property type="match status" value="1"/>
</dbReference>
<comment type="caution">
    <text evidence="3">The sequence shown here is derived from an EMBL/GenBank/DDBJ whole genome shotgun (WGS) entry which is preliminary data.</text>
</comment>
<evidence type="ECO:0000313" key="3">
    <source>
        <dbReference type="EMBL" id="GAB1317435.1"/>
    </source>
</evidence>
<name>A0ABQ0GI43_9PEZI</name>
<dbReference type="EC" id="3.4.13.19" evidence="2"/>
<keyword evidence="2" id="KW-0479">Metal-binding</keyword>
<organism evidence="3 4">
    <name type="scientific">Madurella fahalii</name>
    <dbReference type="NCBI Taxonomy" id="1157608"/>
    <lineage>
        <taxon>Eukaryota</taxon>
        <taxon>Fungi</taxon>
        <taxon>Dikarya</taxon>
        <taxon>Ascomycota</taxon>
        <taxon>Pezizomycotina</taxon>
        <taxon>Sordariomycetes</taxon>
        <taxon>Sordariomycetidae</taxon>
        <taxon>Sordariales</taxon>
        <taxon>Sordariales incertae sedis</taxon>
        <taxon>Madurella</taxon>
    </lineage>
</organism>
<keyword evidence="2" id="KW-0645">Protease</keyword>
<accession>A0ABQ0GI43</accession>
<comment type="catalytic activity">
    <reaction evidence="2">
        <text>an L-aminoacyl-L-amino acid + H2O = 2 an L-alpha-amino acid</text>
        <dbReference type="Rhea" id="RHEA:48940"/>
        <dbReference type="ChEBI" id="CHEBI:15377"/>
        <dbReference type="ChEBI" id="CHEBI:59869"/>
        <dbReference type="ChEBI" id="CHEBI:77460"/>
        <dbReference type="EC" id="3.4.13.19"/>
    </reaction>
</comment>
<dbReference type="PANTHER" id="PTHR10443">
    <property type="entry name" value="MICROSOMAL DIPEPTIDASE"/>
    <property type="match status" value="1"/>
</dbReference>
<keyword evidence="1 2" id="KW-0224">Dipeptidase</keyword>